<proteinExistence type="predicted"/>
<evidence type="ECO:0000313" key="4">
    <source>
        <dbReference type="Proteomes" id="UP001152797"/>
    </source>
</evidence>
<dbReference type="EMBL" id="CAMXCT010001535">
    <property type="protein sequence ID" value="CAI3990951.1"/>
    <property type="molecule type" value="Genomic_DNA"/>
</dbReference>
<dbReference type="AlphaFoldDB" id="A0A9P1FWR2"/>
<protein>
    <submittedName>
        <fullName evidence="3">ATP-dependent DNA helicase</fullName>
    </submittedName>
</protein>
<dbReference type="Proteomes" id="UP001152797">
    <property type="component" value="Unassembled WGS sequence"/>
</dbReference>
<accession>A0A9P1FWR2</accession>
<keyword evidence="3" id="KW-0547">Nucleotide-binding</keyword>
<dbReference type="EMBL" id="CAMXCT030001535">
    <property type="protein sequence ID" value="CAL4778263.1"/>
    <property type="molecule type" value="Genomic_DNA"/>
</dbReference>
<gene>
    <name evidence="1" type="ORF">C1SCF055_LOCUS17899</name>
</gene>
<reference evidence="2" key="2">
    <citation type="submission" date="2024-04" db="EMBL/GenBank/DDBJ databases">
        <authorList>
            <person name="Chen Y."/>
            <person name="Shah S."/>
            <person name="Dougan E. K."/>
            <person name="Thang M."/>
            <person name="Chan C."/>
        </authorList>
    </citation>
    <scope>NUCLEOTIDE SEQUENCE [LARGE SCALE GENOMIC DNA]</scope>
</reference>
<organism evidence="1">
    <name type="scientific">Cladocopium goreaui</name>
    <dbReference type="NCBI Taxonomy" id="2562237"/>
    <lineage>
        <taxon>Eukaryota</taxon>
        <taxon>Sar</taxon>
        <taxon>Alveolata</taxon>
        <taxon>Dinophyceae</taxon>
        <taxon>Suessiales</taxon>
        <taxon>Symbiodiniaceae</taxon>
        <taxon>Cladocopium</taxon>
    </lineage>
</organism>
<reference evidence="1" key="1">
    <citation type="submission" date="2022-10" db="EMBL/GenBank/DDBJ databases">
        <authorList>
            <person name="Chen Y."/>
            <person name="Dougan E. K."/>
            <person name="Chan C."/>
            <person name="Rhodes N."/>
            <person name="Thang M."/>
        </authorList>
    </citation>
    <scope>NUCLEOTIDE SEQUENCE</scope>
</reference>
<dbReference type="EMBL" id="CAMXCT020001535">
    <property type="protein sequence ID" value="CAL1144326.1"/>
    <property type="molecule type" value="Genomic_DNA"/>
</dbReference>
<sequence>MVLPTKIGGDPRRRAGLTHFENSSQAFERVHVLWPESATTFGVHDSIRQHRWKDCSGLLSSVKKLGKNKRKRETGEGREEVAGGTVCREGVLLQEAEAWMKENAAHLNSQQRLVLQKHVDRAAQEAREERTAKKSKSPPLMLLVHGGPGTGKSAVIFALKKFYVDVMKFEIGETLHHIAGINPYHSQGSGSDMSQEVKQKEVSRRLAFARHLVIDEVFMLSAGFFAEAEAHIRAKVPQNSFFREAEDGSVRGWGGLNVTMFGDVRQIDPPEGIALYTVPQSFLTRPPSTALTPLAAQGLELLWGQGVELIEFLEQGPLVAAGEGGRAQGGVLEEFRVMDVAANTHAFLHGLETTVPGSYLKGQLLCGNMNCRGLEQKWQLLKQKGASWEQCRSLECAVCSLERQSRYRVLQERAPSAYVLGDAPVDAALALEGTRNPRMGLPELLGGRGLTIEVVADGEGEGVPPPSFLPLQQLAEVGDCASVNIQGRAKSRSAACNQKQQIRQRLHLELHGHPAGGAAGSRSCGPAFSGHLRLVSGRCSPMAATWGVRFGMCQGGKISCGCLQPLKAPAAARLRESLCRRCMQNSRRDGRRVPFGASLPCEYSPTAATWGVRFGMCQGGKSHWFPTFFGSGKSGAGLLPPLKAPAAAEAGPYLLWHVEFNYG</sequence>
<evidence type="ECO:0000313" key="1">
    <source>
        <dbReference type="EMBL" id="CAI3990951.1"/>
    </source>
</evidence>
<dbReference type="Gene3D" id="3.40.50.300">
    <property type="entry name" value="P-loop containing nucleotide triphosphate hydrolases"/>
    <property type="match status" value="1"/>
</dbReference>
<comment type="caution">
    <text evidence="1">The sequence shown here is derived from an EMBL/GenBank/DDBJ whole genome shotgun (WGS) entry which is preliminary data.</text>
</comment>
<keyword evidence="3" id="KW-0347">Helicase</keyword>
<keyword evidence="4" id="KW-1185">Reference proteome</keyword>
<dbReference type="InterPro" id="IPR027417">
    <property type="entry name" value="P-loop_NTPase"/>
</dbReference>
<name>A0A9P1FWR2_9DINO</name>
<evidence type="ECO:0000313" key="3">
    <source>
        <dbReference type="EMBL" id="CAL4778263.1"/>
    </source>
</evidence>
<dbReference type="GO" id="GO:0004386">
    <property type="term" value="F:helicase activity"/>
    <property type="evidence" value="ECO:0007669"/>
    <property type="project" value="UniProtKB-KW"/>
</dbReference>
<keyword evidence="3" id="KW-0378">Hydrolase</keyword>
<keyword evidence="3" id="KW-0067">ATP-binding</keyword>
<evidence type="ECO:0000313" key="2">
    <source>
        <dbReference type="EMBL" id="CAL1144326.1"/>
    </source>
</evidence>
<dbReference type="SUPFAM" id="SSF52540">
    <property type="entry name" value="P-loop containing nucleoside triphosphate hydrolases"/>
    <property type="match status" value="1"/>
</dbReference>